<organism evidence="3 4">
    <name type="scientific">Tepidiforma bonchosmolovskayae</name>
    <dbReference type="NCBI Taxonomy" id="2601677"/>
    <lineage>
        <taxon>Bacteria</taxon>
        <taxon>Bacillati</taxon>
        <taxon>Chloroflexota</taxon>
        <taxon>Tepidiformia</taxon>
        <taxon>Tepidiformales</taxon>
        <taxon>Tepidiformaceae</taxon>
        <taxon>Tepidiforma</taxon>
    </lineage>
</organism>
<evidence type="ECO:0000256" key="1">
    <source>
        <dbReference type="ARBA" id="ARBA00010617"/>
    </source>
</evidence>
<dbReference type="SUPFAM" id="SSF48264">
    <property type="entry name" value="Cytochrome P450"/>
    <property type="match status" value="1"/>
</dbReference>
<evidence type="ECO:0000313" key="4">
    <source>
        <dbReference type="Proteomes" id="UP000326331"/>
    </source>
</evidence>
<proteinExistence type="inferred from homology"/>
<gene>
    <name evidence="3" type="ORF">Tbon_03240</name>
</gene>
<reference evidence="3 4" key="2">
    <citation type="submission" date="2019-10" db="EMBL/GenBank/DDBJ databases">
        <title>Thermopilla bonchosmolovskayae gen. nov., sp. nov., a moderately thermophilic Chloroflexi bacterium from a Chukotka hot spring (Arctic, Russia), representing a novel classis Thermopillaia, which include previously uncultivated lineage OLB14.</title>
        <authorList>
            <person name="Kochetkova T.V."/>
            <person name="Zayulina K.S."/>
            <person name="Zhigarkov V.S."/>
            <person name="Minaev N.V."/>
            <person name="Novikov A."/>
            <person name="Toshchakov S.V."/>
            <person name="Elcheninov A.G."/>
            <person name="Kublanov I.V."/>
        </authorList>
    </citation>
    <scope>NUCLEOTIDE SEQUENCE [LARGE SCALE GENOMIC DNA]</scope>
    <source>
        <strain evidence="3 4">3753O</strain>
    </source>
</reference>
<dbReference type="InterPro" id="IPR017972">
    <property type="entry name" value="Cyt_P450_CS"/>
</dbReference>
<name>A0ABX6C1M3_9CHLR</name>
<dbReference type="InterPro" id="IPR002397">
    <property type="entry name" value="Cyt_P450_B"/>
</dbReference>
<dbReference type="PRINTS" id="PR00359">
    <property type="entry name" value="BP450"/>
</dbReference>
<dbReference type="Gene3D" id="1.10.630.10">
    <property type="entry name" value="Cytochrome P450"/>
    <property type="match status" value="1"/>
</dbReference>
<dbReference type="PANTHER" id="PTHR46696:SF1">
    <property type="entry name" value="CYTOCHROME P450 YJIB-RELATED"/>
    <property type="match status" value="1"/>
</dbReference>
<dbReference type="Proteomes" id="UP000326331">
    <property type="component" value="Chromosome"/>
</dbReference>
<dbReference type="PRINTS" id="PR00385">
    <property type="entry name" value="P450"/>
</dbReference>
<dbReference type="InterPro" id="IPR001128">
    <property type="entry name" value="Cyt_P450"/>
</dbReference>
<keyword evidence="2" id="KW-0560">Oxidoreductase</keyword>
<evidence type="ECO:0000256" key="2">
    <source>
        <dbReference type="RuleBase" id="RU000461"/>
    </source>
</evidence>
<keyword evidence="2" id="KW-0408">Iron</keyword>
<reference evidence="3 4" key="1">
    <citation type="submission" date="2019-08" db="EMBL/GenBank/DDBJ databases">
        <authorList>
            <person name="Toschakov S.V."/>
        </authorList>
    </citation>
    <scope>NUCLEOTIDE SEQUENCE [LARGE SCALE GENOMIC DNA]</scope>
    <source>
        <strain evidence="3 4">3753O</strain>
    </source>
</reference>
<accession>A0ABX6C1M3</accession>
<dbReference type="Pfam" id="PF00067">
    <property type="entry name" value="p450"/>
    <property type="match status" value="1"/>
</dbReference>
<keyword evidence="2" id="KW-0479">Metal-binding</keyword>
<comment type="similarity">
    <text evidence="1 2">Belongs to the cytochrome P450 family.</text>
</comment>
<dbReference type="PROSITE" id="PS00086">
    <property type="entry name" value="CYTOCHROME_P450"/>
    <property type="match status" value="1"/>
</dbReference>
<dbReference type="PANTHER" id="PTHR46696">
    <property type="entry name" value="P450, PUTATIVE (EUROFUNG)-RELATED"/>
    <property type="match status" value="1"/>
</dbReference>
<keyword evidence="4" id="KW-1185">Reference proteome</keyword>
<evidence type="ECO:0000313" key="3">
    <source>
        <dbReference type="EMBL" id="QFG02346.1"/>
    </source>
</evidence>
<dbReference type="InterPro" id="IPR036396">
    <property type="entry name" value="Cyt_P450_sf"/>
</dbReference>
<keyword evidence="2" id="KW-0349">Heme</keyword>
<protein>
    <submittedName>
        <fullName evidence="3">Cytochrome P450</fullName>
    </submittedName>
</protein>
<keyword evidence="2" id="KW-0503">Monooxygenase</keyword>
<dbReference type="EMBL" id="CP042829">
    <property type="protein sequence ID" value="QFG02346.1"/>
    <property type="molecule type" value="Genomic_DNA"/>
</dbReference>
<dbReference type="RefSeq" id="WP_158066277.1">
    <property type="nucleotide sequence ID" value="NZ_CP042829.1"/>
</dbReference>
<sequence length="403" mass="42782">MFFRPDRPGYGENPYPELERLRRTEPVHWSANLGAWVLTRYAECEQVLLDAETFSADPADGAGQAGERVAAHRAAMPLGDAPILGHTDGPDHARLRAVVNRAFGARAIAAREHGIRELVGELLERAERGRPFELMDGLARPLATMTVLQHFGLPPARREGFHAAALAVMRARVDGLSDPAAPRAAEAAAGYILETLDEAAPPGAGGGSTLAGELARALDAGELSAAEAVMLLVHIGLAGNGPTAMALGHAVAALAMHPDVAAALAAGSLGAAAVIEETLRWDSPTHSVPRFARRDAVVGGRRVRAGQRLLVMIGAANRDPERFADPDRFDPRRTGPRHLSFGVGMHYCLGAPLARAELAIALEELVRRFGVPRVVEAARGGTLEVRGFERLVIAPWEPGELEG</sequence>